<dbReference type="InterPro" id="IPR003790">
    <property type="entry name" value="GHL10"/>
</dbReference>
<dbReference type="SUPFAM" id="SSF51445">
    <property type="entry name" value="(Trans)glycosidases"/>
    <property type="match status" value="1"/>
</dbReference>
<comment type="caution">
    <text evidence="4">The sequence shown here is derived from an EMBL/GenBank/DDBJ whole genome shotgun (WGS) entry which is preliminary data.</text>
</comment>
<accession>A0ABV6JBK0</accession>
<dbReference type="Gene3D" id="3.20.20.80">
    <property type="entry name" value="Glycosidases"/>
    <property type="match status" value="1"/>
</dbReference>
<keyword evidence="1 2" id="KW-0732">Signal</keyword>
<gene>
    <name evidence="4" type="ORF">ACFFJ8_18065</name>
</gene>
<evidence type="ECO:0000313" key="5">
    <source>
        <dbReference type="Proteomes" id="UP001589818"/>
    </source>
</evidence>
<feature type="chain" id="PRO_5045651759" evidence="2">
    <location>
        <begin position="25"/>
        <end position="1016"/>
    </location>
</feature>
<name>A0ABV6JBK0_9BACL</name>
<dbReference type="RefSeq" id="WP_204817770.1">
    <property type="nucleotide sequence ID" value="NZ_JANHOF010000002.1"/>
</dbReference>
<sequence length="1016" mass="111401">MKKSFSFIMCFMLLLSGTITYVYAEQTDPPPDPAAANVITATAPSGSTLAITAVNRPIQTVNDVILYTRDNSSPVTDSNEWSTAAVADYVDGGYVVTAIKDKEGAVNIPRNGFVLFANNDSGQWVLSNLQVGDAVTISGYDLPEPVTGQLLVLEDGTGITVDATDTERQTDHTTIYTTRYGSFTKPFGTDTVEYIISGGVVVVVNTNGQAGTYIPATGYVVSASGTAVEALAGLVVGQSVQSFNLDIPILPASYAKVNGTAVGIDKINGGRGLAEVVLYQPSYGSSTRANAWGMEITVADNIVTRVVAITADASGNFIDNNSPIPANGYVLSIQTASPFYNELNGKVAAGDSVELVLDTLAYRAGKIGYDAVNPRTREDNPGGWHDPTNTPYPGLRGPDQLIIYDSGYGQQRTGTNPWGNEIVVNAGGKVISNGGNDNVIPEGGFVVSGVGTTAAWLSNNVWIGSTVTLNQASKQVVFIYTPESYADKAEIAIAQAEQGLSDSRSRFLDVPYEQIEQKLIHVKATLDQVRSKLAGSSYDGLIELLNTLDRDVTDANFMNFESRKVETRGLWLRPKETNIEQVREHLQKIKSANINSIYLETWWDGHTAFPITNPDTALNPIYQGFDVLQAYITEGKKLGIEILAWVENFYVGQNHVSPVYVNHPEWTMVSKQGDLYDDINGEKFYFINPALPEAQEFVLSIYKEMVRKYDVDGIHLDFARYPDSGDYTNDFSYDTYTRSLFQNEYGVDPIGINPGDPLWEAWTKFRSGIIDSFVGRIVEEVMPLRPGMKLTAAVWPNYEEAPQKVLQNTKAWLDKGYIDHLFHMSYVPDPSLIVADAQNSLRLADGRAFVSSGVGTFINLTKSVLAEQISQVNEAGVSGSALFEFESLFNNGYDRELKLGLYRTEAIMPDYVTSKPLVTILKEMKRKIDEVYVPLGGMDRQTAKKVKDDLEDAANKAKDDRKFSRGSAKQAGKRLDKLENSIQLSSSIQPEVKQRMYADIAYARNILDIFNSKLKN</sequence>
<dbReference type="InterPro" id="IPR017853">
    <property type="entry name" value="GH"/>
</dbReference>
<evidence type="ECO:0000256" key="2">
    <source>
        <dbReference type="SAM" id="SignalP"/>
    </source>
</evidence>
<dbReference type="Pfam" id="PF02638">
    <property type="entry name" value="GHL10"/>
    <property type="match status" value="1"/>
</dbReference>
<dbReference type="PANTHER" id="PTHR43405">
    <property type="entry name" value="GLYCOSYL HYDROLASE DIGH"/>
    <property type="match status" value="1"/>
</dbReference>
<dbReference type="PANTHER" id="PTHR43405:SF1">
    <property type="entry name" value="GLYCOSYL HYDROLASE DIGH"/>
    <property type="match status" value="1"/>
</dbReference>
<dbReference type="InterPro" id="IPR052177">
    <property type="entry name" value="Divisome_Glycosyl_Hydrolase"/>
</dbReference>
<evidence type="ECO:0000259" key="3">
    <source>
        <dbReference type="Pfam" id="PF02638"/>
    </source>
</evidence>
<evidence type="ECO:0000313" key="4">
    <source>
        <dbReference type="EMBL" id="MFC0393275.1"/>
    </source>
</evidence>
<proteinExistence type="predicted"/>
<reference evidence="4 5" key="1">
    <citation type="submission" date="2024-09" db="EMBL/GenBank/DDBJ databases">
        <authorList>
            <person name="Sun Q."/>
            <person name="Mori K."/>
        </authorList>
    </citation>
    <scope>NUCLEOTIDE SEQUENCE [LARGE SCALE GENOMIC DNA]</scope>
    <source>
        <strain evidence="4 5">CCM 4839</strain>
    </source>
</reference>
<feature type="domain" description="Glycosyl hydrolase-like 10" evidence="3">
    <location>
        <begin position="568"/>
        <end position="835"/>
    </location>
</feature>
<feature type="signal peptide" evidence="2">
    <location>
        <begin position="1"/>
        <end position="24"/>
    </location>
</feature>
<organism evidence="4 5">
    <name type="scientific">Paenibacillus mendelii</name>
    <dbReference type="NCBI Taxonomy" id="206163"/>
    <lineage>
        <taxon>Bacteria</taxon>
        <taxon>Bacillati</taxon>
        <taxon>Bacillota</taxon>
        <taxon>Bacilli</taxon>
        <taxon>Bacillales</taxon>
        <taxon>Paenibacillaceae</taxon>
        <taxon>Paenibacillus</taxon>
    </lineage>
</organism>
<protein>
    <submittedName>
        <fullName evidence="4">Family 10 glycosylhydrolase</fullName>
    </submittedName>
</protein>
<evidence type="ECO:0000256" key="1">
    <source>
        <dbReference type="ARBA" id="ARBA00022729"/>
    </source>
</evidence>
<keyword evidence="5" id="KW-1185">Reference proteome</keyword>
<dbReference type="EMBL" id="JBHLVF010000031">
    <property type="protein sequence ID" value="MFC0393275.1"/>
    <property type="molecule type" value="Genomic_DNA"/>
</dbReference>
<dbReference type="Proteomes" id="UP001589818">
    <property type="component" value="Unassembled WGS sequence"/>
</dbReference>